<comment type="subcellular location">
    <subcellularLocation>
        <location evidence="3">Golgi apparatus</location>
        <location evidence="3">Golgi stack membrane</location>
        <topology evidence="3">Single-pass type II membrane protein</topology>
    </subcellularLocation>
</comment>
<evidence type="ECO:0000313" key="5">
    <source>
        <dbReference type="Proteomes" id="UP001235939"/>
    </source>
</evidence>
<evidence type="ECO:0000256" key="3">
    <source>
        <dbReference type="RuleBase" id="RU363129"/>
    </source>
</evidence>
<comment type="pathway">
    <text evidence="3">Protein modification; protein glycosylation.</text>
</comment>
<keyword evidence="3" id="KW-0812">Transmembrane</keyword>
<keyword evidence="3" id="KW-0333">Golgi apparatus</keyword>
<accession>A0ABY6JZQ0</accession>
<keyword evidence="1 3" id="KW-0328">Glycosyltransferase</keyword>
<gene>
    <name evidence="4" type="ORF">LAZ67_1007547</name>
</gene>
<reference evidence="4 5" key="1">
    <citation type="submission" date="2022-01" db="EMBL/GenBank/DDBJ databases">
        <title>A chromosomal length assembly of Cordylochernes scorpioides.</title>
        <authorList>
            <person name="Zeh D."/>
            <person name="Zeh J."/>
        </authorList>
    </citation>
    <scope>NUCLEOTIDE SEQUENCE [LARGE SCALE GENOMIC DNA]</scope>
    <source>
        <strain evidence="4">IN4F17</strain>
        <tissue evidence="4">Whole Body</tissue>
    </source>
</reference>
<keyword evidence="2 3" id="KW-0808">Transferase</keyword>
<keyword evidence="3" id="KW-0325">Glycoprotein</keyword>
<evidence type="ECO:0000256" key="1">
    <source>
        <dbReference type="ARBA" id="ARBA00022676"/>
    </source>
</evidence>
<protein>
    <recommendedName>
        <fullName evidence="3">L-Fucosyltransferase</fullName>
        <ecNumber evidence="3">2.4.1.-</ecNumber>
    </recommendedName>
</protein>
<comment type="similarity">
    <text evidence="3">Belongs to the glycosyltransferase 11 family.</text>
</comment>
<evidence type="ECO:0000313" key="4">
    <source>
        <dbReference type="EMBL" id="UYV62029.1"/>
    </source>
</evidence>
<sequence length="95" mass="11153">MSYGSFGFWGAYFGESIHVQRTNYKGWLNRSTRKGRQIDMEYFNLAMKYFEDRYEKVVFVVMSDDFWGAYLGGGTMVYFADFLSPNSSYLLQLTP</sequence>
<organism evidence="4 5">
    <name type="scientific">Cordylochernes scorpioides</name>
    <dbReference type="NCBI Taxonomy" id="51811"/>
    <lineage>
        <taxon>Eukaryota</taxon>
        <taxon>Metazoa</taxon>
        <taxon>Ecdysozoa</taxon>
        <taxon>Arthropoda</taxon>
        <taxon>Chelicerata</taxon>
        <taxon>Arachnida</taxon>
        <taxon>Pseudoscorpiones</taxon>
        <taxon>Cheliferoidea</taxon>
        <taxon>Chernetidae</taxon>
        <taxon>Cordylochernes</taxon>
    </lineage>
</organism>
<dbReference type="PANTHER" id="PTHR11927:SF9">
    <property type="entry name" value="L-FUCOSYLTRANSFERASE"/>
    <property type="match status" value="1"/>
</dbReference>
<proteinExistence type="inferred from homology"/>
<evidence type="ECO:0000256" key="2">
    <source>
        <dbReference type="ARBA" id="ARBA00022679"/>
    </source>
</evidence>
<dbReference type="EMBL" id="CP092863">
    <property type="protein sequence ID" value="UYV62029.1"/>
    <property type="molecule type" value="Genomic_DNA"/>
</dbReference>
<dbReference type="InterPro" id="IPR002516">
    <property type="entry name" value="Glyco_trans_11"/>
</dbReference>
<dbReference type="EC" id="2.4.1.-" evidence="3"/>
<keyword evidence="3" id="KW-0735">Signal-anchor</keyword>
<dbReference type="Proteomes" id="UP001235939">
    <property type="component" value="Chromosome 01"/>
</dbReference>
<keyword evidence="5" id="KW-1185">Reference proteome</keyword>
<dbReference type="PANTHER" id="PTHR11927">
    <property type="entry name" value="GALACTOSIDE 2-L-FUCOSYLTRANSFERASE"/>
    <property type="match status" value="1"/>
</dbReference>
<name>A0ABY6JZQ0_9ARAC</name>